<dbReference type="HOGENOM" id="CLU_037423_3_0_12"/>
<evidence type="ECO:0000313" key="7">
    <source>
        <dbReference type="Proteomes" id="UP000007939"/>
    </source>
</evidence>
<keyword evidence="7" id="KW-1185">Reference proteome</keyword>
<dbReference type="NCBIfam" id="TIGR00486">
    <property type="entry name" value="YbgI_SA1388"/>
    <property type="match status" value="1"/>
</dbReference>
<accession>F4GJW0</accession>
<feature type="binding site" evidence="5">
    <location>
        <position position="67"/>
    </location>
    <ligand>
        <name>a divalent metal cation</name>
        <dbReference type="ChEBI" id="CHEBI:60240"/>
        <label>1</label>
    </ligand>
</feature>
<dbReference type="AlphaFoldDB" id="F4GJW0"/>
<dbReference type="eggNOG" id="COG0327">
    <property type="taxonomic scope" value="Bacteria"/>
</dbReference>
<dbReference type="Proteomes" id="UP000007939">
    <property type="component" value="Chromosome"/>
</dbReference>
<organism evidence="6 7">
    <name type="scientific">Parasphaerochaeta coccoides (strain ATCC BAA-1237 / DSM 17374 / SPN1)</name>
    <name type="common">Sphaerochaeta coccoides</name>
    <dbReference type="NCBI Taxonomy" id="760011"/>
    <lineage>
        <taxon>Bacteria</taxon>
        <taxon>Pseudomonadati</taxon>
        <taxon>Spirochaetota</taxon>
        <taxon>Spirochaetia</taxon>
        <taxon>Spirochaetales</taxon>
        <taxon>Sphaerochaetaceae</taxon>
        <taxon>Parasphaerochaeta</taxon>
    </lineage>
</organism>
<proteinExistence type="inferred from homology"/>
<evidence type="ECO:0000256" key="1">
    <source>
        <dbReference type="ARBA" id="ARBA00006964"/>
    </source>
</evidence>
<evidence type="ECO:0000256" key="3">
    <source>
        <dbReference type="ARBA" id="ARBA00022112"/>
    </source>
</evidence>
<dbReference type="STRING" id="760011.Spico_0147"/>
<dbReference type="PANTHER" id="PTHR13799">
    <property type="entry name" value="NGG1 INTERACTING FACTOR 3"/>
    <property type="match status" value="1"/>
</dbReference>
<dbReference type="InterPro" id="IPR002678">
    <property type="entry name" value="DUF34/NIF3"/>
</dbReference>
<dbReference type="KEGG" id="scc:Spico_0147"/>
<dbReference type="EMBL" id="CP002659">
    <property type="protein sequence ID" value="AEC01385.1"/>
    <property type="molecule type" value="Genomic_DNA"/>
</dbReference>
<evidence type="ECO:0000256" key="2">
    <source>
        <dbReference type="ARBA" id="ARBA00011643"/>
    </source>
</evidence>
<reference evidence="7" key="1">
    <citation type="submission" date="2011-04" db="EMBL/GenBank/DDBJ databases">
        <title>The complete genome of Spirochaeta coccoides DSM 17374.</title>
        <authorList>
            <person name="Lucas S."/>
            <person name="Copeland A."/>
            <person name="Lapidus A."/>
            <person name="Bruce D."/>
            <person name="Goodwin L."/>
            <person name="Pitluck S."/>
            <person name="Peters L."/>
            <person name="Kyrpides N."/>
            <person name="Mavromatis K."/>
            <person name="Pagani I."/>
            <person name="Ivanova N."/>
            <person name="Ovchinnikova G."/>
            <person name="Lu M."/>
            <person name="Detter J.C."/>
            <person name="Tapia R."/>
            <person name="Han C."/>
            <person name="Land M."/>
            <person name="Hauser L."/>
            <person name="Markowitz V."/>
            <person name="Cheng J.-F."/>
            <person name="Hugenholtz P."/>
            <person name="Woyke T."/>
            <person name="Wu D."/>
            <person name="Spring S."/>
            <person name="Schroeder M."/>
            <person name="Brambilla E."/>
            <person name="Klenk H.-P."/>
            <person name="Eisen J.A."/>
        </authorList>
    </citation>
    <scope>NUCLEOTIDE SEQUENCE [LARGE SCALE GENOMIC DNA]</scope>
    <source>
        <strain evidence="7">ATCC BAA-1237 / DSM 17374 / SPN1</strain>
    </source>
</reference>
<dbReference type="Pfam" id="PF01784">
    <property type="entry name" value="DUF34_NIF3"/>
    <property type="match status" value="1"/>
</dbReference>
<reference evidence="6 7" key="2">
    <citation type="journal article" date="2012" name="Stand. Genomic Sci.">
        <title>Complete genome sequence of the termite hindgut bacterium Spirochaeta coccoides type strain (SPN1(T)), reclassification in the genus Sphaerochaeta as Sphaerochaeta coccoides comb. nov. and emendations of the family Spirochaetaceae and the genus Sphaerochaeta.</title>
        <authorList>
            <person name="Abt B."/>
            <person name="Han C."/>
            <person name="Scheuner C."/>
            <person name="Lu M."/>
            <person name="Lapidus A."/>
            <person name="Nolan M."/>
            <person name="Lucas S."/>
            <person name="Hammon N."/>
            <person name="Deshpande S."/>
            <person name="Cheng J.F."/>
            <person name="Tapia R."/>
            <person name="Goodwin L.A."/>
            <person name="Pitluck S."/>
            <person name="Liolios K."/>
            <person name="Pagani I."/>
            <person name="Ivanova N."/>
            <person name="Mavromatis K."/>
            <person name="Mikhailova N."/>
            <person name="Huntemann M."/>
            <person name="Pati A."/>
            <person name="Chen A."/>
            <person name="Palaniappan K."/>
            <person name="Land M."/>
            <person name="Hauser L."/>
            <person name="Brambilla E.M."/>
            <person name="Rohde M."/>
            <person name="Spring S."/>
            <person name="Gronow S."/>
            <person name="Goker M."/>
            <person name="Woyke T."/>
            <person name="Bristow J."/>
            <person name="Eisen J.A."/>
            <person name="Markowitz V."/>
            <person name="Hugenholtz P."/>
            <person name="Kyrpides N.C."/>
            <person name="Klenk H.P."/>
            <person name="Detter J.C."/>
        </authorList>
    </citation>
    <scope>NUCLEOTIDE SEQUENCE [LARGE SCALE GENOMIC DNA]</scope>
    <source>
        <strain evidence="7">ATCC BAA-1237 / DSM 17374 / SPN1</strain>
    </source>
</reference>
<dbReference type="GO" id="GO:0046872">
    <property type="term" value="F:metal ion binding"/>
    <property type="evidence" value="ECO:0007669"/>
    <property type="project" value="UniProtKB-KW"/>
</dbReference>
<gene>
    <name evidence="6" type="ordered locus">Spico_0147</name>
</gene>
<feature type="binding site" evidence="5">
    <location>
        <position position="66"/>
    </location>
    <ligand>
        <name>a divalent metal cation</name>
        <dbReference type="ChEBI" id="CHEBI:60240"/>
        <label>1</label>
    </ligand>
</feature>
<dbReference type="InterPro" id="IPR036069">
    <property type="entry name" value="DUF34/NIF3_sf"/>
</dbReference>
<evidence type="ECO:0000313" key="6">
    <source>
        <dbReference type="EMBL" id="AEC01385.1"/>
    </source>
</evidence>
<dbReference type="Gene3D" id="3.40.1390.30">
    <property type="entry name" value="NIF3 (NGG1p interacting factor 3)-like"/>
    <property type="match status" value="2"/>
</dbReference>
<comment type="similarity">
    <text evidence="1">Belongs to the GTP cyclohydrolase I type 2/NIF3 family.</text>
</comment>
<feature type="binding site" evidence="5">
    <location>
        <position position="225"/>
    </location>
    <ligand>
        <name>a divalent metal cation</name>
        <dbReference type="ChEBI" id="CHEBI:60240"/>
        <label>1</label>
    </ligand>
</feature>
<dbReference type="GO" id="GO:0005737">
    <property type="term" value="C:cytoplasm"/>
    <property type="evidence" value="ECO:0007669"/>
    <property type="project" value="TreeGrafter"/>
</dbReference>
<feature type="binding site" evidence="5">
    <location>
        <position position="221"/>
    </location>
    <ligand>
        <name>a divalent metal cation</name>
        <dbReference type="ChEBI" id="CHEBI:60240"/>
        <label>1</label>
    </ligand>
</feature>
<evidence type="ECO:0000256" key="4">
    <source>
        <dbReference type="ARBA" id="ARBA00022723"/>
    </source>
</evidence>
<name>F4GJW0_PARC1</name>
<dbReference type="FunFam" id="3.40.1390.30:FF:000001">
    <property type="entry name" value="GTP cyclohydrolase 1 type 2"/>
    <property type="match status" value="1"/>
</dbReference>
<dbReference type="PANTHER" id="PTHR13799:SF14">
    <property type="entry name" value="GTP CYCLOHYDROLASE 1 TYPE 2 HOMOLOG"/>
    <property type="match status" value="1"/>
</dbReference>
<comment type="subunit">
    <text evidence="2">Homohexamer.</text>
</comment>
<protein>
    <recommendedName>
        <fullName evidence="3">GTP cyclohydrolase 1 type 2 homolog</fullName>
    </recommendedName>
</protein>
<dbReference type="SUPFAM" id="SSF102705">
    <property type="entry name" value="NIF3 (NGG1p interacting factor 3)-like"/>
    <property type="match status" value="1"/>
</dbReference>
<sequence length="253" mass="26696">MKLTEMVKVLDAELDIASFAAVDIALNGLQVGSHEKEVKKVALAVDASLATFKAAASWGADAIMVHHGLFWGQPLALTGAHHDRVKFLMDNDIALYAAHLPLDAHPTLGNNACIARKLGIDRPVPFGLYKGVRIGFKGILATPVEADEIAARLGYDESTGLKILTFGPRKIRSIGIVSGGAADDVHDALADGLDAFLTGEALHQVYHDCMENGITMICGGHYATETLGVQAVGHFLAEGYGVDASFIAIPTGL</sequence>
<keyword evidence="4 5" id="KW-0479">Metal-binding</keyword>
<feature type="binding site" evidence="5">
    <location>
        <position position="103"/>
    </location>
    <ligand>
        <name>a divalent metal cation</name>
        <dbReference type="ChEBI" id="CHEBI:60240"/>
        <label>1</label>
    </ligand>
</feature>
<dbReference type="OrthoDB" id="9792792at2"/>
<evidence type="ECO:0000256" key="5">
    <source>
        <dbReference type="PIRSR" id="PIRSR602678-1"/>
    </source>
</evidence>